<dbReference type="AlphaFoldDB" id="A0AAV5M636"/>
<organism evidence="1 2">
    <name type="scientific">Rubroshorea leprosula</name>
    <dbReference type="NCBI Taxonomy" id="152421"/>
    <lineage>
        <taxon>Eukaryota</taxon>
        <taxon>Viridiplantae</taxon>
        <taxon>Streptophyta</taxon>
        <taxon>Embryophyta</taxon>
        <taxon>Tracheophyta</taxon>
        <taxon>Spermatophyta</taxon>
        <taxon>Magnoliopsida</taxon>
        <taxon>eudicotyledons</taxon>
        <taxon>Gunneridae</taxon>
        <taxon>Pentapetalae</taxon>
        <taxon>rosids</taxon>
        <taxon>malvids</taxon>
        <taxon>Malvales</taxon>
        <taxon>Dipterocarpaceae</taxon>
        <taxon>Rubroshorea</taxon>
    </lineage>
</organism>
<gene>
    <name evidence="1" type="ORF">SLEP1_g52354</name>
</gene>
<keyword evidence="2" id="KW-1185">Reference proteome</keyword>
<sequence length="53" mass="6002">MTLLVLAELSGEMRPMLESGFKTLHHHCKTKNTLSKPRLPPLGLQYYTIVLHG</sequence>
<evidence type="ECO:0000313" key="1">
    <source>
        <dbReference type="EMBL" id="GKV45245.1"/>
    </source>
</evidence>
<reference evidence="1 2" key="1">
    <citation type="journal article" date="2021" name="Commun. Biol.">
        <title>The genome of Shorea leprosula (Dipterocarpaceae) highlights the ecological relevance of drought in aseasonal tropical rainforests.</title>
        <authorList>
            <person name="Ng K.K.S."/>
            <person name="Kobayashi M.J."/>
            <person name="Fawcett J.A."/>
            <person name="Hatakeyama M."/>
            <person name="Paape T."/>
            <person name="Ng C.H."/>
            <person name="Ang C.C."/>
            <person name="Tnah L.H."/>
            <person name="Lee C.T."/>
            <person name="Nishiyama T."/>
            <person name="Sese J."/>
            <person name="O'Brien M.J."/>
            <person name="Copetti D."/>
            <person name="Mohd Noor M.I."/>
            <person name="Ong R.C."/>
            <person name="Putra M."/>
            <person name="Sireger I.Z."/>
            <person name="Indrioko S."/>
            <person name="Kosugi Y."/>
            <person name="Izuno A."/>
            <person name="Isagi Y."/>
            <person name="Lee S.L."/>
            <person name="Shimizu K.K."/>
        </authorList>
    </citation>
    <scope>NUCLEOTIDE SEQUENCE [LARGE SCALE GENOMIC DNA]</scope>
    <source>
        <strain evidence="1">214</strain>
    </source>
</reference>
<protein>
    <submittedName>
        <fullName evidence="1">Uncharacterized protein</fullName>
    </submittedName>
</protein>
<dbReference type="EMBL" id="BPVZ01000192">
    <property type="protein sequence ID" value="GKV45245.1"/>
    <property type="molecule type" value="Genomic_DNA"/>
</dbReference>
<evidence type="ECO:0000313" key="2">
    <source>
        <dbReference type="Proteomes" id="UP001054252"/>
    </source>
</evidence>
<dbReference type="Proteomes" id="UP001054252">
    <property type="component" value="Unassembled WGS sequence"/>
</dbReference>
<accession>A0AAV5M636</accession>
<comment type="caution">
    <text evidence="1">The sequence shown here is derived from an EMBL/GenBank/DDBJ whole genome shotgun (WGS) entry which is preliminary data.</text>
</comment>
<name>A0AAV5M636_9ROSI</name>
<proteinExistence type="predicted"/>